<dbReference type="EnsemblPlants" id="KEH16033">
    <property type="protein sequence ID" value="KEH16033"/>
    <property type="gene ID" value="MTR_0370s0010"/>
</dbReference>
<comment type="subcellular location">
    <subcellularLocation>
        <location evidence="1">Cell membrane</location>
        <topology evidence="1">Single-pass membrane protein</topology>
    </subcellularLocation>
    <subcellularLocation>
        <location evidence="2">Endoplasmic reticulum membrane</location>
        <topology evidence="2">Single-pass membrane protein</topology>
    </subcellularLocation>
</comment>
<keyword evidence="4" id="KW-0812">Transmembrane</keyword>
<keyword evidence="5" id="KW-0256">Endoplasmic reticulum</keyword>
<dbReference type="GO" id="GO:0005789">
    <property type="term" value="C:endoplasmic reticulum membrane"/>
    <property type="evidence" value="ECO:0007669"/>
    <property type="project" value="UniProtKB-SubCell"/>
</dbReference>
<dbReference type="InterPro" id="IPR055282">
    <property type="entry name" value="PPI1-4"/>
</dbReference>
<dbReference type="ExpressionAtlas" id="A0A072TGB4">
    <property type="expression patterns" value="differential"/>
</dbReference>
<accession>A0A072TGB4</accession>
<evidence type="ECO:0000256" key="6">
    <source>
        <dbReference type="ARBA" id="ARBA00022989"/>
    </source>
</evidence>
<keyword evidence="6" id="KW-1133">Transmembrane helix</keyword>
<protein>
    <submittedName>
        <fullName evidence="10">Proton pump interactor, putative</fullName>
    </submittedName>
</protein>
<evidence type="ECO:0000313" key="10">
    <source>
        <dbReference type="EMBL" id="KEH16033.1"/>
    </source>
</evidence>
<evidence type="ECO:0000256" key="1">
    <source>
        <dbReference type="ARBA" id="ARBA00004162"/>
    </source>
</evidence>
<dbReference type="AlphaFoldDB" id="A0A072TGB4"/>
<proteinExistence type="inferred from homology"/>
<evidence type="ECO:0000256" key="7">
    <source>
        <dbReference type="ARBA" id="ARBA00023054"/>
    </source>
</evidence>
<name>A0A072TGB4_MEDTR</name>
<gene>
    <name evidence="11" type="primary">25480963</name>
    <name evidence="10" type="ORF">MTR_0370s0010</name>
</gene>
<dbReference type="HOGENOM" id="CLU_066745_0_0_1"/>
<keyword evidence="8" id="KW-0472">Membrane</keyword>
<keyword evidence="12" id="KW-1185">Reference proteome</keyword>
<reference evidence="10 12" key="1">
    <citation type="journal article" date="2011" name="Nature">
        <title>The Medicago genome provides insight into the evolution of rhizobial symbioses.</title>
        <authorList>
            <person name="Young N.D."/>
            <person name="Debelle F."/>
            <person name="Oldroyd G.E."/>
            <person name="Geurts R."/>
            <person name="Cannon S.B."/>
            <person name="Udvardi M.K."/>
            <person name="Benedito V.A."/>
            <person name="Mayer K.F."/>
            <person name="Gouzy J."/>
            <person name="Schoof H."/>
            <person name="Van de Peer Y."/>
            <person name="Proost S."/>
            <person name="Cook D.R."/>
            <person name="Meyers B.C."/>
            <person name="Spannagl M."/>
            <person name="Cheung F."/>
            <person name="De Mita S."/>
            <person name="Krishnakumar V."/>
            <person name="Gundlach H."/>
            <person name="Zhou S."/>
            <person name="Mudge J."/>
            <person name="Bharti A.K."/>
            <person name="Murray J.D."/>
            <person name="Naoumkina M.A."/>
            <person name="Rosen B."/>
            <person name="Silverstein K.A."/>
            <person name="Tang H."/>
            <person name="Rombauts S."/>
            <person name="Zhao P.X."/>
            <person name="Zhou P."/>
            <person name="Barbe V."/>
            <person name="Bardou P."/>
            <person name="Bechner M."/>
            <person name="Bellec A."/>
            <person name="Berger A."/>
            <person name="Berges H."/>
            <person name="Bidwell S."/>
            <person name="Bisseling T."/>
            <person name="Choisne N."/>
            <person name="Couloux A."/>
            <person name="Denny R."/>
            <person name="Deshpande S."/>
            <person name="Dai X."/>
            <person name="Doyle J.J."/>
            <person name="Dudez A.M."/>
            <person name="Farmer A.D."/>
            <person name="Fouteau S."/>
            <person name="Franken C."/>
            <person name="Gibelin C."/>
            <person name="Gish J."/>
            <person name="Goldstein S."/>
            <person name="Gonzalez A.J."/>
            <person name="Green P.J."/>
            <person name="Hallab A."/>
            <person name="Hartog M."/>
            <person name="Hua A."/>
            <person name="Humphray S.J."/>
            <person name="Jeong D.H."/>
            <person name="Jing Y."/>
            <person name="Jocker A."/>
            <person name="Kenton S.M."/>
            <person name="Kim D.J."/>
            <person name="Klee K."/>
            <person name="Lai H."/>
            <person name="Lang C."/>
            <person name="Lin S."/>
            <person name="Macmil S.L."/>
            <person name="Magdelenat G."/>
            <person name="Matthews L."/>
            <person name="McCorrison J."/>
            <person name="Monaghan E.L."/>
            <person name="Mun J.H."/>
            <person name="Najar F.Z."/>
            <person name="Nicholson C."/>
            <person name="Noirot C."/>
            <person name="O'Bleness M."/>
            <person name="Paule C.R."/>
            <person name="Poulain J."/>
            <person name="Prion F."/>
            <person name="Qin B."/>
            <person name="Qu C."/>
            <person name="Retzel E.F."/>
            <person name="Riddle C."/>
            <person name="Sallet E."/>
            <person name="Samain S."/>
            <person name="Samson N."/>
            <person name="Sanders I."/>
            <person name="Saurat O."/>
            <person name="Scarpelli C."/>
            <person name="Schiex T."/>
            <person name="Segurens B."/>
            <person name="Severin A.J."/>
            <person name="Sherrier D.J."/>
            <person name="Shi R."/>
            <person name="Sims S."/>
            <person name="Singer S.R."/>
            <person name="Sinharoy S."/>
            <person name="Sterck L."/>
            <person name="Viollet A."/>
            <person name="Wang B.B."/>
            <person name="Wang K."/>
            <person name="Wang M."/>
            <person name="Wang X."/>
            <person name="Warfsmann J."/>
            <person name="Weissenbach J."/>
            <person name="White D.D."/>
            <person name="White J.D."/>
            <person name="Wiley G.B."/>
            <person name="Wincker P."/>
            <person name="Xing Y."/>
            <person name="Yang L."/>
            <person name="Yao Z."/>
            <person name="Ying F."/>
            <person name="Zhai J."/>
            <person name="Zhou L."/>
            <person name="Zuber A."/>
            <person name="Denarie J."/>
            <person name="Dixon R.A."/>
            <person name="May G.D."/>
            <person name="Schwartz D.C."/>
            <person name="Rogers J."/>
            <person name="Quetier F."/>
            <person name="Town C.D."/>
            <person name="Roe B.A."/>
        </authorList>
    </citation>
    <scope>NUCLEOTIDE SEQUENCE [LARGE SCALE GENOMIC DNA]</scope>
    <source>
        <strain evidence="10">A17</strain>
        <strain evidence="11 12">cv. Jemalong A17</strain>
    </source>
</reference>
<dbReference type="Proteomes" id="UP000002051">
    <property type="component" value="Unassembled WGS sequence"/>
</dbReference>
<dbReference type="PANTHER" id="PTHR32219">
    <property type="entry name" value="RNA-BINDING PROTEIN YLMH-RELATED"/>
    <property type="match status" value="1"/>
</dbReference>
<sequence>MENKEDNSGHVSKLVHQFYFVKLWPTEPDSISKIRKEENIVMKINQDISEITDKIAKKTCHQRVRRNSVAIKGKILRDFNMALDELNIWNIEVASGGWFGEKLDKNSLNYLKIHGSKSLGEEKQILRDIKIQQKDVASFKSLEVLKETLLRNGGSIFFTRKVKNLEEMIRGNYLNDRQKLVIEIEQFQIQHMERACKYDSLKKSIKHQIKLLCDDNSLKNKREWMEFGTRSISPGVEAINGKLYSLREKLNQKYNKKYEAKQRILKLKELYHENVC</sequence>
<organism evidence="10 12">
    <name type="scientific">Medicago truncatula</name>
    <name type="common">Barrel medic</name>
    <name type="synonym">Medicago tribuloides</name>
    <dbReference type="NCBI Taxonomy" id="3880"/>
    <lineage>
        <taxon>Eukaryota</taxon>
        <taxon>Viridiplantae</taxon>
        <taxon>Streptophyta</taxon>
        <taxon>Embryophyta</taxon>
        <taxon>Tracheophyta</taxon>
        <taxon>Spermatophyta</taxon>
        <taxon>Magnoliopsida</taxon>
        <taxon>eudicotyledons</taxon>
        <taxon>Gunneridae</taxon>
        <taxon>Pentapetalae</taxon>
        <taxon>rosids</taxon>
        <taxon>fabids</taxon>
        <taxon>Fabales</taxon>
        <taxon>Fabaceae</taxon>
        <taxon>Papilionoideae</taxon>
        <taxon>50 kb inversion clade</taxon>
        <taxon>NPAAA clade</taxon>
        <taxon>Hologalegina</taxon>
        <taxon>IRL clade</taxon>
        <taxon>Trifolieae</taxon>
        <taxon>Medicago</taxon>
    </lineage>
</organism>
<reference evidence="10 12" key="2">
    <citation type="journal article" date="2014" name="BMC Genomics">
        <title>An improved genome release (version Mt4.0) for the model legume Medicago truncatula.</title>
        <authorList>
            <person name="Tang H."/>
            <person name="Krishnakumar V."/>
            <person name="Bidwell S."/>
            <person name="Rosen B."/>
            <person name="Chan A."/>
            <person name="Zhou S."/>
            <person name="Gentzbittel L."/>
            <person name="Childs K.L."/>
            <person name="Yandell M."/>
            <person name="Gundlach H."/>
            <person name="Mayer K.F."/>
            <person name="Schwartz D.C."/>
            <person name="Town C.D."/>
        </authorList>
    </citation>
    <scope>GENOME REANNOTATION</scope>
    <source>
        <strain evidence="10">A17</strain>
        <strain evidence="11 12">cv. Jemalong A17</strain>
    </source>
</reference>
<evidence type="ECO:0000256" key="5">
    <source>
        <dbReference type="ARBA" id="ARBA00022824"/>
    </source>
</evidence>
<evidence type="ECO:0000313" key="12">
    <source>
        <dbReference type="Proteomes" id="UP000002051"/>
    </source>
</evidence>
<evidence type="ECO:0000256" key="9">
    <source>
        <dbReference type="ARBA" id="ARBA00038080"/>
    </source>
</evidence>
<reference evidence="11" key="3">
    <citation type="submission" date="2015-06" db="UniProtKB">
        <authorList>
            <consortium name="EnsemblPlants"/>
        </authorList>
    </citation>
    <scope>IDENTIFICATION</scope>
    <source>
        <strain evidence="11">cv. Jemalong A17</strain>
    </source>
</reference>
<comment type="similarity">
    <text evidence="9">Belongs to the plant Proton pump-interactor protein family.</text>
</comment>
<dbReference type="GO" id="GO:0005886">
    <property type="term" value="C:plasma membrane"/>
    <property type="evidence" value="ECO:0007669"/>
    <property type="project" value="UniProtKB-SubCell"/>
</dbReference>
<keyword evidence="3" id="KW-1003">Cell membrane</keyword>
<evidence type="ECO:0000256" key="4">
    <source>
        <dbReference type="ARBA" id="ARBA00022692"/>
    </source>
</evidence>
<evidence type="ECO:0000256" key="8">
    <source>
        <dbReference type="ARBA" id="ARBA00023136"/>
    </source>
</evidence>
<keyword evidence="7" id="KW-0175">Coiled coil</keyword>
<evidence type="ECO:0000256" key="2">
    <source>
        <dbReference type="ARBA" id="ARBA00004389"/>
    </source>
</evidence>
<dbReference type="OrthoDB" id="656882at2759"/>
<evidence type="ECO:0000256" key="3">
    <source>
        <dbReference type="ARBA" id="ARBA00022475"/>
    </source>
</evidence>
<dbReference type="EMBL" id="KL403095">
    <property type="protein sequence ID" value="KEH16033.1"/>
    <property type="molecule type" value="Genomic_DNA"/>
</dbReference>
<evidence type="ECO:0000313" key="11">
    <source>
        <dbReference type="EnsemblPlants" id="KEH16033"/>
    </source>
</evidence>
<dbReference type="PANTHER" id="PTHR32219:SF2">
    <property type="entry name" value="PROTON PUMP-INTERACTOR 1"/>
    <property type="match status" value="1"/>
</dbReference>